<protein>
    <submittedName>
        <fullName evidence="1">Uncharacterized protein</fullName>
    </submittedName>
</protein>
<proteinExistence type="predicted"/>
<accession>A0A6C0CG51</accession>
<sequence length="251" mass="30142">MRYINKEEYENWEKIIVDDLYDKKHKKTDLFPSNNEVSYVKQFKYIVFIDFNNMKKVVENNPDLNELPEKRKIKLYHIGNDKLDYVKHGYYTDDKVFKHAGFDFGGLTNFWQIPNKKYRTYGNYKMDSNTPLSSLTNELYNQWKQLMKKDRFVGNIKVGLNKWLKSVQKIMADENIEGTIRLIKLEPKHRILATQKYITNRYGYYYIKTYDKDSTKFAKKVKSGSLYAVIDTHFMNTNINRNNILNEYSVY</sequence>
<name>A0A6C0CG51_9ZZZZ</name>
<evidence type="ECO:0000313" key="1">
    <source>
        <dbReference type="EMBL" id="QHT02820.1"/>
    </source>
</evidence>
<organism evidence="1">
    <name type="scientific">viral metagenome</name>
    <dbReference type="NCBI Taxonomy" id="1070528"/>
    <lineage>
        <taxon>unclassified sequences</taxon>
        <taxon>metagenomes</taxon>
        <taxon>organismal metagenomes</taxon>
    </lineage>
</organism>
<dbReference type="AlphaFoldDB" id="A0A6C0CG51"/>
<reference evidence="1" key="1">
    <citation type="journal article" date="2020" name="Nature">
        <title>Giant virus diversity and host interactions through global metagenomics.</title>
        <authorList>
            <person name="Schulz F."/>
            <person name="Roux S."/>
            <person name="Paez-Espino D."/>
            <person name="Jungbluth S."/>
            <person name="Walsh D.A."/>
            <person name="Denef V.J."/>
            <person name="McMahon K.D."/>
            <person name="Konstantinidis K.T."/>
            <person name="Eloe-Fadrosh E.A."/>
            <person name="Kyrpides N.C."/>
            <person name="Woyke T."/>
        </authorList>
    </citation>
    <scope>NUCLEOTIDE SEQUENCE</scope>
    <source>
        <strain evidence="1">GVMAG-M-3300020595-32</strain>
    </source>
</reference>
<dbReference type="EMBL" id="MN739401">
    <property type="protein sequence ID" value="QHT02820.1"/>
    <property type="molecule type" value="Genomic_DNA"/>
</dbReference>